<dbReference type="PROSITE" id="PS50110">
    <property type="entry name" value="RESPONSE_REGULATORY"/>
    <property type="match status" value="1"/>
</dbReference>
<sequence length="142" mass="15902">MAKIGAHEGEEQLNKANLLVVEDDLFLRNLLIKKLMGEGYGIWEAIDGPSALKTLEEKKPHLIILDLLLPGIDGYEVLSRIKKSTDLSKIPVIVLSNLSSQDDVSRAVELGAADYIIKANFTLEEIVERIKKLLKEKYFEVV</sequence>
<evidence type="ECO:0000313" key="5">
    <source>
        <dbReference type="Proteomes" id="UP000177982"/>
    </source>
</evidence>
<dbReference type="CDD" id="cd17574">
    <property type="entry name" value="REC_OmpR"/>
    <property type="match status" value="1"/>
</dbReference>
<dbReference type="EMBL" id="MHQO01000015">
    <property type="protein sequence ID" value="OHA07174.1"/>
    <property type="molecule type" value="Genomic_DNA"/>
</dbReference>
<accession>A0A1G2L6M2</accession>
<dbReference type="SMART" id="SM00448">
    <property type="entry name" value="REC"/>
    <property type="match status" value="1"/>
</dbReference>
<dbReference type="Gene3D" id="3.40.50.2300">
    <property type="match status" value="1"/>
</dbReference>
<reference evidence="4 5" key="1">
    <citation type="journal article" date="2016" name="Nat. Commun.">
        <title>Thousands of microbial genomes shed light on interconnected biogeochemical processes in an aquifer system.</title>
        <authorList>
            <person name="Anantharaman K."/>
            <person name="Brown C.T."/>
            <person name="Hug L.A."/>
            <person name="Sharon I."/>
            <person name="Castelle C.J."/>
            <person name="Probst A.J."/>
            <person name="Thomas B.C."/>
            <person name="Singh A."/>
            <person name="Wilkins M.J."/>
            <person name="Karaoz U."/>
            <person name="Brodie E.L."/>
            <person name="Williams K.H."/>
            <person name="Hubbard S.S."/>
            <person name="Banfield J.F."/>
        </authorList>
    </citation>
    <scope>NUCLEOTIDE SEQUENCE [LARGE SCALE GENOMIC DNA]</scope>
</reference>
<evidence type="ECO:0000256" key="2">
    <source>
        <dbReference type="PROSITE-ProRule" id="PRU00169"/>
    </source>
</evidence>
<evidence type="ECO:0000259" key="3">
    <source>
        <dbReference type="PROSITE" id="PS50110"/>
    </source>
</evidence>
<dbReference type="Proteomes" id="UP000177982">
    <property type="component" value="Unassembled WGS sequence"/>
</dbReference>
<organism evidence="4 5">
    <name type="scientific">Candidatus Sungbacteria bacterium RIFCSPLOWO2_01_FULL_47_10</name>
    <dbReference type="NCBI Taxonomy" id="1802276"/>
    <lineage>
        <taxon>Bacteria</taxon>
        <taxon>Candidatus Sungiibacteriota</taxon>
    </lineage>
</organism>
<dbReference type="GO" id="GO:0000160">
    <property type="term" value="P:phosphorelay signal transduction system"/>
    <property type="evidence" value="ECO:0007669"/>
    <property type="project" value="InterPro"/>
</dbReference>
<protein>
    <recommendedName>
        <fullName evidence="3">Response regulatory domain-containing protein</fullName>
    </recommendedName>
</protein>
<dbReference type="InterPro" id="IPR001789">
    <property type="entry name" value="Sig_transdc_resp-reg_receiver"/>
</dbReference>
<feature type="modified residue" description="4-aspartylphosphate" evidence="2">
    <location>
        <position position="66"/>
    </location>
</feature>
<comment type="caution">
    <text evidence="4">The sequence shown here is derived from an EMBL/GenBank/DDBJ whole genome shotgun (WGS) entry which is preliminary data.</text>
</comment>
<proteinExistence type="predicted"/>
<dbReference type="AlphaFoldDB" id="A0A1G2L6M2"/>
<name>A0A1G2L6M2_9BACT</name>
<dbReference type="InterPro" id="IPR050595">
    <property type="entry name" value="Bact_response_regulator"/>
</dbReference>
<evidence type="ECO:0000313" key="4">
    <source>
        <dbReference type="EMBL" id="OHA07174.1"/>
    </source>
</evidence>
<dbReference type="Pfam" id="PF00072">
    <property type="entry name" value="Response_reg"/>
    <property type="match status" value="1"/>
</dbReference>
<dbReference type="InterPro" id="IPR011006">
    <property type="entry name" value="CheY-like_superfamily"/>
</dbReference>
<keyword evidence="1 2" id="KW-0597">Phosphoprotein</keyword>
<feature type="domain" description="Response regulatory" evidence="3">
    <location>
        <begin position="17"/>
        <end position="134"/>
    </location>
</feature>
<evidence type="ECO:0000256" key="1">
    <source>
        <dbReference type="ARBA" id="ARBA00022553"/>
    </source>
</evidence>
<dbReference type="PANTHER" id="PTHR44591:SF3">
    <property type="entry name" value="RESPONSE REGULATORY DOMAIN-CONTAINING PROTEIN"/>
    <property type="match status" value="1"/>
</dbReference>
<gene>
    <name evidence="4" type="ORF">A2934_02220</name>
</gene>
<dbReference type="PANTHER" id="PTHR44591">
    <property type="entry name" value="STRESS RESPONSE REGULATOR PROTEIN 1"/>
    <property type="match status" value="1"/>
</dbReference>
<dbReference type="SUPFAM" id="SSF52172">
    <property type="entry name" value="CheY-like"/>
    <property type="match status" value="1"/>
</dbReference>